<feature type="region of interest" description="Disordered" evidence="1">
    <location>
        <begin position="1"/>
        <end position="25"/>
    </location>
</feature>
<reference evidence="2" key="1">
    <citation type="submission" date="2020-02" db="EMBL/GenBank/DDBJ databases">
        <authorList>
            <person name="Meier V. D."/>
        </authorList>
    </citation>
    <scope>NUCLEOTIDE SEQUENCE</scope>
    <source>
        <strain evidence="2">AVDCRST_MAG94</strain>
    </source>
</reference>
<name>A0A6J4PL00_9CYAN</name>
<dbReference type="EMBL" id="CADCTY010002349">
    <property type="protein sequence ID" value="CAA9418342.1"/>
    <property type="molecule type" value="Genomic_DNA"/>
</dbReference>
<accession>A0A6J4PL00</accession>
<sequence length="42" mass="4799">MQRLHPHAFVAPLLRGATNPRQQRQPRLCLRPTGTRALVLLN</sequence>
<proteinExistence type="predicted"/>
<dbReference type="AlphaFoldDB" id="A0A6J4PL00"/>
<evidence type="ECO:0000313" key="2">
    <source>
        <dbReference type="EMBL" id="CAA9418342.1"/>
    </source>
</evidence>
<evidence type="ECO:0000256" key="1">
    <source>
        <dbReference type="SAM" id="MobiDB-lite"/>
    </source>
</evidence>
<organism evidence="2">
    <name type="scientific">uncultured Leptolyngbya sp</name>
    <dbReference type="NCBI Taxonomy" id="332963"/>
    <lineage>
        <taxon>Bacteria</taxon>
        <taxon>Bacillati</taxon>
        <taxon>Cyanobacteriota</taxon>
        <taxon>Cyanophyceae</taxon>
        <taxon>Leptolyngbyales</taxon>
        <taxon>Leptolyngbyaceae</taxon>
        <taxon>Leptolyngbya group</taxon>
        <taxon>Leptolyngbya</taxon>
        <taxon>environmental samples</taxon>
    </lineage>
</organism>
<protein>
    <submittedName>
        <fullName evidence="2">Uncharacterized protein</fullName>
    </submittedName>
</protein>
<gene>
    <name evidence="2" type="ORF">AVDCRST_MAG94-6836</name>
</gene>